<proteinExistence type="predicted"/>
<dbReference type="EMBL" id="JBFAUK010000020">
    <property type="protein sequence ID" value="MEV5509375.1"/>
    <property type="molecule type" value="Genomic_DNA"/>
</dbReference>
<keyword evidence="3" id="KW-1185">Reference proteome</keyword>
<sequence length="26" mass="2875">MNAAGLHSRSLTPANRTRHLAELRAM</sequence>
<feature type="region of interest" description="Disordered" evidence="1">
    <location>
        <begin position="1"/>
        <end position="26"/>
    </location>
</feature>
<protein>
    <submittedName>
        <fullName evidence="2">Uncharacterized protein</fullName>
    </submittedName>
</protein>
<accession>A0ABV3K2K4</accession>
<evidence type="ECO:0000313" key="2">
    <source>
        <dbReference type="EMBL" id="MEV5509375.1"/>
    </source>
</evidence>
<evidence type="ECO:0000313" key="3">
    <source>
        <dbReference type="Proteomes" id="UP001552594"/>
    </source>
</evidence>
<dbReference type="Proteomes" id="UP001552594">
    <property type="component" value="Unassembled WGS sequence"/>
</dbReference>
<evidence type="ECO:0000256" key="1">
    <source>
        <dbReference type="SAM" id="MobiDB-lite"/>
    </source>
</evidence>
<name>A0ABV3K2K4_STRON</name>
<comment type="caution">
    <text evidence="2">The sequence shown here is derived from an EMBL/GenBank/DDBJ whole genome shotgun (WGS) entry which is preliminary data.</text>
</comment>
<gene>
    <name evidence="2" type="ORF">AB0L16_23570</name>
</gene>
<organism evidence="2 3">
    <name type="scientific">Streptomyces orinoci</name>
    <name type="common">Streptoverticillium orinoci</name>
    <dbReference type="NCBI Taxonomy" id="67339"/>
    <lineage>
        <taxon>Bacteria</taxon>
        <taxon>Bacillati</taxon>
        <taxon>Actinomycetota</taxon>
        <taxon>Actinomycetes</taxon>
        <taxon>Kitasatosporales</taxon>
        <taxon>Streptomycetaceae</taxon>
        <taxon>Streptomyces</taxon>
    </lineage>
</organism>
<reference evidence="2 3" key="1">
    <citation type="submission" date="2024-06" db="EMBL/GenBank/DDBJ databases">
        <title>The Natural Products Discovery Center: Release of the First 8490 Sequenced Strains for Exploring Actinobacteria Biosynthetic Diversity.</title>
        <authorList>
            <person name="Kalkreuter E."/>
            <person name="Kautsar S.A."/>
            <person name="Yang D."/>
            <person name="Bader C.D."/>
            <person name="Teijaro C.N."/>
            <person name="Fluegel L."/>
            <person name="Davis C.M."/>
            <person name="Simpson J.R."/>
            <person name="Lauterbach L."/>
            <person name="Steele A.D."/>
            <person name="Gui C."/>
            <person name="Meng S."/>
            <person name="Li G."/>
            <person name="Viehrig K."/>
            <person name="Ye F."/>
            <person name="Su P."/>
            <person name="Kiefer A.F."/>
            <person name="Nichols A."/>
            <person name="Cepeda A.J."/>
            <person name="Yan W."/>
            <person name="Fan B."/>
            <person name="Jiang Y."/>
            <person name="Adhikari A."/>
            <person name="Zheng C.-J."/>
            <person name="Schuster L."/>
            <person name="Cowan T.M."/>
            <person name="Smanski M.J."/>
            <person name="Chevrette M.G."/>
            <person name="De Carvalho L.P.S."/>
            <person name="Shen B."/>
        </authorList>
    </citation>
    <scope>NUCLEOTIDE SEQUENCE [LARGE SCALE GENOMIC DNA]</scope>
    <source>
        <strain evidence="2 3">NPDC052347</strain>
    </source>
</reference>